<evidence type="ECO:0000256" key="8">
    <source>
        <dbReference type="ARBA" id="ARBA00057335"/>
    </source>
</evidence>
<dbReference type="Pfam" id="PF01095">
    <property type="entry name" value="Pectinesterase"/>
    <property type="match status" value="1"/>
</dbReference>
<comment type="function">
    <text evidence="8 10">Acts in the modification of cell walls via demethylesterification of cell wall pectin.</text>
</comment>
<feature type="active site" evidence="9">
    <location>
        <position position="412"/>
    </location>
</feature>
<keyword evidence="14" id="KW-1185">Reference proteome</keyword>
<dbReference type="AlphaFoldDB" id="A0A8J5KZ19"/>
<dbReference type="InterPro" id="IPR000070">
    <property type="entry name" value="Pectinesterase_cat"/>
</dbReference>
<dbReference type="CDD" id="cd15798">
    <property type="entry name" value="PMEI-like_3"/>
    <property type="match status" value="1"/>
</dbReference>
<comment type="caution">
    <text evidence="13">The sequence shown here is derived from an EMBL/GenBank/DDBJ whole genome shotgun (WGS) entry which is preliminary data.</text>
</comment>
<evidence type="ECO:0000256" key="11">
    <source>
        <dbReference type="SAM" id="Phobius"/>
    </source>
</evidence>
<keyword evidence="5" id="KW-1015">Disulfide bond</keyword>
<keyword evidence="6" id="KW-0325">Glycoprotein</keyword>
<evidence type="ECO:0000256" key="4">
    <source>
        <dbReference type="ARBA" id="ARBA00023085"/>
    </source>
</evidence>
<dbReference type="GO" id="GO:0042545">
    <property type="term" value="P:cell wall modification"/>
    <property type="evidence" value="ECO:0007669"/>
    <property type="project" value="UniProtKB-UniRule"/>
</dbReference>
<dbReference type="Pfam" id="PF04043">
    <property type="entry name" value="PMEI"/>
    <property type="match status" value="1"/>
</dbReference>
<dbReference type="GO" id="GO:0030599">
    <property type="term" value="F:pectinesterase activity"/>
    <property type="evidence" value="ECO:0007669"/>
    <property type="project" value="UniProtKB-UniRule"/>
</dbReference>
<dbReference type="Proteomes" id="UP000734854">
    <property type="component" value="Unassembled WGS sequence"/>
</dbReference>
<dbReference type="InterPro" id="IPR018040">
    <property type="entry name" value="Pectinesterase_Tyr_AS"/>
</dbReference>
<accession>A0A8J5KZ19</accession>
<comment type="subcellular location">
    <subcellularLocation>
        <location evidence="10">Secreted</location>
        <location evidence="10">Cell wall</location>
    </subcellularLocation>
</comment>
<dbReference type="PROSITE" id="PS00503">
    <property type="entry name" value="PECTINESTERASE_2"/>
    <property type="match status" value="1"/>
</dbReference>
<keyword evidence="10" id="KW-0964">Secreted</keyword>
<dbReference type="GO" id="GO:0004857">
    <property type="term" value="F:enzyme inhibitor activity"/>
    <property type="evidence" value="ECO:0007669"/>
    <property type="project" value="InterPro"/>
</dbReference>
<comment type="catalytic activity">
    <reaction evidence="7 10">
        <text>[(1-&gt;4)-alpha-D-galacturonosyl methyl ester](n) + n H2O = [(1-&gt;4)-alpha-D-galacturonosyl](n) + n methanol + n H(+)</text>
        <dbReference type="Rhea" id="RHEA:22380"/>
        <dbReference type="Rhea" id="RHEA-COMP:14570"/>
        <dbReference type="Rhea" id="RHEA-COMP:14573"/>
        <dbReference type="ChEBI" id="CHEBI:15377"/>
        <dbReference type="ChEBI" id="CHEBI:15378"/>
        <dbReference type="ChEBI" id="CHEBI:17790"/>
        <dbReference type="ChEBI" id="CHEBI:140522"/>
        <dbReference type="ChEBI" id="CHEBI:140523"/>
        <dbReference type="EC" id="3.1.1.11"/>
    </reaction>
</comment>
<feature type="domain" description="Pectinesterase inhibitor" evidence="12">
    <location>
        <begin position="64"/>
        <end position="220"/>
    </location>
</feature>
<dbReference type="PANTHER" id="PTHR31707">
    <property type="entry name" value="PECTINESTERASE"/>
    <property type="match status" value="1"/>
</dbReference>
<keyword evidence="3 10" id="KW-0378">Hydrolase</keyword>
<evidence type="ECO:0000313" key="13">
    <source>
        <dbReference type="EMBL" id="KAG6504563.1"/>
    </source>
</evidence>
<evidence type="ECO:0000256" key="10">
    <source>
        <dbReference type="RuleBase" id="RU000589"/>
    </source>
</evidence>
<dbReference type="InterPro" id="IPR006501">
    <property type="entry name" value="Pectinesterase_inhib_dom"/>
</dbReference>
<dbReference type="PROSITE" id="PS00800">
    <property type="entry name" value="PECTINESTERASE_1"/>
    <property type="match status" value="1"/>
</dbReference>
<organism evidence="13 14">
    <name type="scientific">Zingiber officinale</name>
    <name type="common">Ginger</name>
    <name type="synonym">Amomum zingiber</name>
    <dbReference type="NCBI Taxonomy" id="94328"/>
    <lineage>
        <taxon>Eukaryota</taxon>
        <taxon>Viridiplantae</taxon>
        <taxon>Streptophyta</taxon>
        <taxon>Embryophyta</taxon>
        <taxon>Tracheophyta</taxon>
        <taxon>Spermatophyta</taxon>
        <taxon>Magnoliopsida</taxon>
        <taxon>Liliopsida</taxon>
        <taxon>Zingiberales</taxon>
        <taxon>Zingiberaceae</taxon>
        <taxon>Zingiber</taxon>
    </lineage>
</organism>
<dbReference type="EC" id="3.1.1.11" evidence="2 10"/>
<evidence type="ECO:0000256" key="7">
    <source>
        <dbReference type="ARBA" id="ARBA00047928"/>
    </source>
</evidence>
<dbReference type="FunFam" id="2.160.20.10:FF:000001">
    <property type="entry name" value="Pectinesterase"/>
    <property type="match status" value="1"/>
</dbReference>
<keyword evidence="11" id="KW-1133">Transmembrane helix</keyword>
<sequence length="572" mass="61342">MAMDAIEFFKGYGRVNETVDKRLRSATRRRLILVVASAAALLLVFLVAVPIAVSKRGRSPSPESVADSIRAMCNVTRYPASCFSSVSAANGANLTTDPEELFGVSLAVAMDALAAASAAASEFAPPSKDRRLAAALRDCRELLGGAIDRINDSIALMRPAAGEATLNASEIEDLRTWLSAAVTNQDTCLEGFEGTTGGFLGKMEAAMANATEYTSNSLAIATGILGAMEKSRFPLHRRRLLYAGGGREWMRRALQEKGKPKPNVTVAADGSGQVRSIKEAVDLAPRRSEEAFVIYIKAGVYKEQVVVGKDQWNVVMFGDGMDKTVVEGNLNFVGGTPTFSTATFIAEGKGFVAMTMGFKNSAGPEKHQAVALRSSSDRSVFFRCGFDSFQGSLYAHSLRQFYRECHIAGTVDIIFGNAAATFQACLIRPKQALLHQENTVTAQGKSDPNQNTGFALQACSIQRLDSDVTVPSYLGRPRKDYSTTVVMQSEIGSVIDPAGWLSWVVGEEPPNTIKYGEYQNNGAGSSVAGRVHWPGYSPAMSEAEANRYTVEALISGGDWIPATGVQFQSNLG</sequence>
<evidence type="ECO:0000256" key="5">
    <source>
        <dbReference type="ARBA" id="ARBA00023157"/>
    </source>
</evidence>
<dbReference type="UniPathway" id="UPA00545">
    <property type="reaction ID" value="UER00823"/>
</dbReference>
<comment type="pathway">
    <text evidence="1 10">Glycan metabolism; pectin degradation; 2-dehydro-3-deoxy-D-gluconate from pectin: step 1/5.</text>
</comment>
<evidence type="ECO:0000313" key="14">
    <source>
        <dbReference type="Proteomes" id="UP000734854"/>
    </source>
</evidence>
<evidence type="ECO:0000256" key="3">
    <source>
        <dbReference type="ARBA" id="ARBA00022801"/>
    </source>
</evidence>
<keyword evidence="4 10" id="KW-0063">Aspartyl esterase</keyword>
<name>A0A8J5KZ19_ZINOF</name>
<keyword evidence="10" id="KW-0134">Cell wall</keyword>
<dbReference type="FunFam" id="1.20.140.40:FF:000001">
    <property type="entry name" value="Pectinesterase"/>
    <property type="match status" value="1"/>
</dbReference>
<reference evidence="13 14" key="1">
    <citation type="submission" date="2020-08" db="EMBL/GenBank/DDBJ databases">
        <title>Plant Genome Project.</title>
        <authorList>
            <person name="Zhang R.-G."/>
        </authorList>
    </citation>
    <scope>NUCLEOTIDE SEQUENCE [LARGE SCALE GENOMIC DNA]</scope>
    <source>
        <tissue evidence="13">Rhizome</tissue>
    </source>
</reference>
<dbReference type="EMBL" id="JACMSC010000010">
    <property type="protein sequence ID" value="KAG6504563.1"/>
    <property type="molecule type" value="Genomic_DNA"/>
</dbReference>
<keyword evidence="10" id="KW-0961">Cell wall biogenesis/degradation</keyword>
<dbReference type="SMART" id="SM00856">
    <property type="entry name" value="PMEI"/>
    <property type="match status" value="1"/>
</dbReference>
<feature type="transmembrane region" description="Helical" evidence="11">
    <location>
        <begin position="31"/>
        <end position="53"/>
    </location>
</feature>
<evidence type="ECO:0000256" key="9">
    <source>
        <dbReference type="PROSITE-ProRule" id="PRU10040"/>
    </source>
</evidence>
<proteinExistence type="predicted"/>
<dbReference type="NCBIfam" id="TIGR01614">
    <property type="entry name" value="PME_inhib"/>
    <property type="match status" value="1"/>
</dbReference>
<evidence type="ECO:0000259" key="12">
    <source>
        <dbReference type="SMART" id="SM00856"/>
    </source>
</evidence>
<evidence type="ECO:0000256" key="6">
    <source>
        <dbReference type="ARBA" id="ARBA00023180"/>
    </source>
</evidence>
<evidence type="ECO:0000256" key="1">
    <source>
        <dbReference type="ARBA" id="ARBA00005184"/>
    </source>
</evidence>
<dbReference type="OrthoDB" id="2019149at2759"/>
<dbReference type="GO" id="GO:0045490">
    <property type="term" value="P:pectin catabolic process"/>
    <property type="evidence" value="ECO:0007669"/>
    <property type="project" value="UniProtKB-UniRule"/>
</dbReference>
<evidence type="ECO:0000256" key="2">
    <source>
        <dbReference type="ARBA" id="ARBA00013229"/>
    </source>
</evidence>
<dbReference type="InterPro" id="IPR033131">
    <property type="entry name" value="Pectinesterase_Asp_AS"/>
</dbReference>
<keyword evidence="11" id="KW-0812">Transmembrane</keyword>
<keyword evidence="11" id="KW-0472">Membrane</keyword>
<protein>
    <recommendedName>
        <fullName evidence="2 10">Pectinesterase</fullName>
        <ecNumber evidence="2 10">3.1.1.11</ecNumber>
    </recommendedName>
</protein>
<gene>
    <name evidence="13" type="ORF">ZIOFF_036897</name>
</gene>